<keyword evidence="2" id="KW-1185">Reference proteome</keyword>
<dbReference type="Pfam" id="PF10938">
    <property type="entry name" value="YfdX"/>
    <property type="match status" value="1"/>
</dbReference>
<comment type="caution">
    <text evidence="1">The sequence shown here is derived from an EMBL/GenBank/DDBJ whole genome shotgun (WGS) entry which is preliminary data.</text>
</comment>
<name>A0A1E5SHF9_9FLAO</name>
<protein>
    <submittedName>
        <fullName evidence="1">Uncharacterized protein</fullName>
    </submittedName>
</protein>
<dbReference type="Proteomes" id="UP000095713">
    <property type="component" value="Unassembled WGS sequence"/>
</dbReference>
<sequence length="156" mass="17204">MLTVLLVACNTNDTAKKINKKSTKISKEAIIKPVKNYLEKADFKENIDKEINELITLANDDLMVDATKVIEATKEARKAIADNNFADAKAYIELGIGKAETLTALNPKLTLTPLDFSIETNDLVTDISAIKTISKAAEEALEDRKIQVAREYCCKA</sequence>
<dbReference type="EMBL" id="MDJD01000054">
    <property type="protein sequence ID" value="OEJ98567.1"/>
    <property type="molecule type" value="Genomic_DNA"/>
</dbReference>
<evidence type="ECO:0000313" key="2">
    <source>
        <dbReference type="Proteomes" id="UP000095713"/>
    </source>
</evidence>
<proteinExistence type="predicted"/>
<dbReference type="STRING" id="1849968.A8C32_05020"/>
<accession>A0A1E5SHF9</accession>
<organism evidence="1 2">
    <name type="scientific">Flavivirga aquatica</name>
    <dbReference type="NCBI Taxonomy" id="1849968"/>
    <lineage>
        <taxon>Bacteria</taxon>
        <taxon>Pseudomonadati</taxon>
        <taxon>Bacteroidota</taxon>
        <taxon>Flavobacteriia</taxon>
        <taxon>Flavobacteriales</taxon>
        <taxon>Flavobacteriaceae</taxon>
        <taxon>Flavivirga</taxon>
    </lineage>
</organism>
<dbReference type="InterPro" id="IPR021236">
    <property type="entry name" value="Uncharacterised_YfdX"/>
</dbReference>
<gene>
    <name evidence="1" type="ORF">A8C32_05020</name>
</gene>
<reference evidence="1 2" key="1">
    <citation type="submission" date="2016-05" db="EMBL/GenBank/DDBJ databases">
        <title>Draft Genome Sequence of Algibacter sp. Strain SK-16 Isolated from the Surface Water of Aburatsubo Inlet.</title>
        <authorList>
            <person name="Wong S.-K."/>
            <person name="Yoshizawa S."/>
            <person name="Nakajima Y."/>
            <person name="Ogura Y."/>
            <person name="Tetsuya H."/>
            <person name="Hamasaki K."/>
        </authorList>
    </citation>
    <scope>NUCLEOTIDE SEQUENCE [LARGE SCALE GENOMIC DNA]</scope>
    <source>
        <strain evidence="1 2">SK-16</strain>
    </source>
</reference>
<dbReference type="AlphaFoldDB" id="A0A1E5SHF9"/>
<evidence type="ECO:0000313" key="1">
    <source>
        <dbReference type="EMBL" id="OEJ98567.1"/>
    </source>
</evidence>